<dbReference type="InterPro" id="IPR001694">
    <property type="entry name" value="NADH_UbQ_OxRdtase_su1/FPO"/>
</dbReference>
<proteinExistence type="inferred from homology"/>
<dbReference type="OrthoDB" id="9803734at2"/>
<keyword evidence="8" id="KW-1185">Reference proteome</keyword>
<feature type="transmembrane region" description="Helical" evidence="5">
    <location>
        <begin position="246"/>
        <end position="269"/>
    </location>
</feature>
<feature type="transmembrane region" description="Helical" evidence="5">
    <location>
        <begin position="162"/>
        <end position="181"/>
    </location>
</feature>
<evidence type="ECO:0000313" key="7">
    <source>
        <dbReference type="EMBL" id="SFB74045.1"/>
    </source>
</evidence>
<dbReference type="GO" id="GO:0016655">
    <property type="term" value="F:oxidoreductase activity, acting on NAD(P)H, quinone or similar compound as acceptor"/>
    <property type="evidence" value="ECO:0007669"/>
    <property type="project" value="UniProtKB-UniRule"/>
</dbReference>
<name>A0A1I1DGH3_9BACT</name>
<dbReference type="RefSeq" id="WP_091505924.1">
    <property type="nucleotide sequence ID" value="NZ_FOLE01000001.1"/>
</dbReference>
<keyword evidence="3 5" id="KW-1133">Transmembrane helix</keyword>
<dbReference type="GO" id="GO:0003954">
    <property type="term" value="F:NADH dehydrogenase activity"/>
    <property type="evidence" value="ECO:0007669"/>
    <property type="project" value="TreeGrafter"/>
</dbReference>
<dbReference type="NCBIfam" id="NF004741">
    <property type="entry name" value="PRK06076.1-2"/>
    <property type="match status" value="1"/>
</dbReference>
<feature type="transmembrane region" description="Helical" evidence="5">
    <location>
        <begin position="76"/>
        <end position="99"/>
    </location>
</feature>
<evidence type="ECO:0000256" key="6">
    <source>
        <dbReference type="RuleBase" id="RU000471"/>
    </source>
</evidence>
<comment type="subcellular location">
    <subcellularLocation>
        <location evidence="5 6">Cell membrane</location>
        <topology evidence="5 6">Multi-pass membrane protein</topology>
    </subcellularLocation>
    <subcellularLocation>
        <location evidence="1">Membrane</location>
        <topology evidence="1">Multi-pass membrane protein</topology>
    </subcellularLocation>
</comment>
<dbReference type="EMBL" id="FOLE01000001">
    <property type="protein sequence ID" value="SFB74045.1"/>
    <property type="molecule type" value="Genomic_DNA"/>
</dbReference>
<dbReference type="EC" id="7.1.1.-" evidence="5"/>
<dbReference type="STRING" id="927664.SAMN05421780_101205"/>
<comment type="catalytic activity">
    <reaction evidence="5">
        <text>a quinone + NADH + 5 H(+)(in) = a quinol + NAD(+) + 4 H(+)(out)</text>
        <dbReference type="Rhea" id="RHEA:57888"/>
        <dbReference type="ChEBI" id="CHEBI:15378"/>
        <dbReference type="ChEBI" id="CHEBI:24646"/>
        <dbReference type="ChEBI" id="CHEBI:57540"/>
        <dbReference type="ChEBI" id="CHEBI:57945"/>
        <dbReference type="ChEBI" id="CHEBI:132124"/>
    </reaction>
</comment>
<feature type="transmembrane region" description="Helical" evidence="5">
    <location>
        <begin position="119"/>
        <end position="141"/>
    </location>
</feature>
<comment type="function">
    <text evidence="5">NDH-1 shuttles electrons from NADH, via FMN and iron-sulfur (Fe-S) centers, to quinones in the respiratory chain. The immediate electron acceptor for the enzyme in this species is believed to be ubiquinone. Couples the redox reaction to proton translocation (for every two electrons transferred, four hydrogen ions are translocated across the cytoplasmic membrane), and thus conserves the redox energy in a proton gradient. This subunit may bind ubiquinone.</text>
</comment>
<keyword evidence="5" id="KW-0830">Ubiquinone</keyword>
<feature type="transmembrane region" description="Helical" evidence="5">
    <location>
        <begin position="289"/>
        <end position="309"/>
    </location>
</feature>
<keyword evidence="5" id="KW-1003">Cell membrane</keyword>
<organism evidence="7 8">
    <name type="scientific">Flexibacter flexilis DSM 6793</name>
    <dbReference type="NCBI Taxonomy" id="927664"/>
    <lineage>
        <taxon>Bacteria</taxon>
        <taxon>Pseudomonadati</taxon>
        <taxon>Bacteroidota</taxon>
        <taxon>Cytophagia</taxon>
        <taxon>Cytophagales</taxon>
        <taxon>Flexibacteraceae</taxon>
        <taxon>Flexibacter</taxon>
    </lineage>
</organism>
<dbReference type="PROSITE" id="PS00667">
    <property type="entry name" value="COMPLEX1_ND1_1"/>
    <property type="match status" value="1"/>
</dbReference>
<evidence type="ECO:0000256" key="1">
    <source>
        <dbReference type="ARBA" id="ARBA00004141"/>
    </source>
</evidence>
<dbReference type="Proteomes" id="UP000199514">
    <property type="component" value="Unassembled WGS sequence"/>
</dbReference>
<keyword evidence="2 5" id="KW-0812">Transmembrane</keyword>
<keyword evidence="5" id="KW-1278">Translocase</keyword>
<evidence type="ECO:0000256" key="5">
    <source>
        <dbReference type="HAMAP-Rule" id="MF_01350"/>
    </source>
</evidence>
<gene>
    <name evidence="5" type="primary">nuoH</name>
    <name evidence="7" type="ORF">SAMN05421780_101205</name>
</gene>
<keyword evidence="5 6" id="KW-0520">NAD</keyword>
<dbReference type="Pfam" id="PF00146">
    <property type="entry name" value="NADHdh"/>
    <property type="match status" value="1"/>
</dbReference>
<dbReference type="PANTHER" id="PTHR11432">
    <property type="entry name" value="NADH DEHYDROGENASE SUBUNIT 1"/>
    <property type="match status" value="1"/>
</dbReference>
<reference evidence="7 8" key="1">
    <citation type="submission" date="2016-10" db="EMBL/GenBank/DDBJ databases">
        <authorList>
            <person name="de Groot N.N."/>
        </authorList>
    </citation>
    <scope>NUCLEOTIDE SEQUENCE [LARGE SCALE GENOMIC DNA]</scope>
    <source>
        <strain evidence="7 8">DSM 6793</strain>
    </source>
</reference>
<protein>
    <recommendedName>
        <fullName evidence="5">NADH-quinone oxidoreductase subunit H</fullName>
        <ecNumber evidence="5">7.1.1.-</ecNumber>
    </recommendedName>
    <alternativeName>
        <fullName evidence="5">NADH dehydrogenase I subunit H</fullName>
    </alternativeName>
    <alternativeName>
        <fullName evidence="5">NDH-1 subunit H</fullName>
    </alternativeName>
</protein>
<evidence type="ECO:0000256" key="4">
    <source>
        <dbReference type="ARBA" id="ARBA00023136"/>
    </source>
</evidence>
<evidence type="ECO:0000313" key="8">
    <source>
        <dbReference type="Proteomes" id="UP000199514"/>
    </source>
</evidence>
<dbReference type="GO" id="GO:0048038">
    <property type="term" value="F:quinone binding"/>
    <property type="evidence" value="ECO:0007669"/>
    <property type="project" value="UniProtKB-KW"/>
</dbReference>
<dbReference type="PROSITE" id="PS00668">
    <property type="entry name" value="COMPLEX1_ND1_2"/>
    <property type="match status" value="1"/>
</dbReference>
<accession>A0A1I1DGH3</accession>
<dbReference type="GO" id="GO:0005886">
    <property type="term" value="C:plasma membrane"/>
    <property type="evidence" value="ECO:0007669"/>
    <property type="project" value="UniProtKB-SubCell"/>
</dbReference>
<dbReference type="PANTHER" id="PTHR11432:SF3">
    <property type="entry name" value="NADH-UBIQUINONE OXIDOREDUCTASE CHAIN 1"/>
    <property type="match status" value="1"/>
</dbReference>
<evidence type="ECO:0000256" key="3">
    <source>
        <dbReference type="ARBA" id="ARBA00022989"/>
    </source>
</evidence>
<sequence length="353" mass="39306">MENTVLLVKAIIILLIFGITLLIATYSTYAERKIAGFLQDRLGPNRAGPFGLFQPLADAVKMFFKEEFIPARSNKWLFIAGPCLAITTALMSSAVIPFGNTLEVEGQEIRVQGVEANIGILYIFGVVSLGVYGVMIGGWASNNKFSLLGAIRAASQNISYELAMGMSIVAILMSSGSLNLFDIVKQQGEPLLGISGFSWNIFYQPLGFIIFLICAFAETNRTPFDLPECEAELIGGYHTEYSSMKLGFYLFAEYINIFVASAVMSAMYFGGYHFPFIDKLGLPHNVLTIVGTLVFFGKIVAFIFFFMWVRWTLPRFRYDQLMNLGWKSLIPLSILNIILTGAAIMIKQYFFNN</sequence>
<feature type="transmembrane region" description="Helical" evidence="5">
    <location>
        <begin position="201"/>
        <end position="217"/>
    </location>
</feature>
<dbReference type="InterPro" id="IPR018086">
    <property type="entry name" value="NADH_UbQ_OxRdtase_su1_CS"/>
</dbReference>
<comment type="similarity">
    <text evidence="5 6">Belongs to the complex I subunit 1 family.</text>
</comment>
<dbReference type="AlphaFoldDB" id="A0A1I1DGH3"/>
<keyword evidence="4 5" id="KW-0472">Membrane</keyword>
<dbReference type="HAMAP" id="MF_01350">
    <property type="entry name" value="NDH1_NuoH"/>
    <property type="match status" value="1"/>
</dbReference>
<comment type="subunit">
    <text evidence="5">NDH-1 is composed of 14 different subunits. Subunits NuoA, H, J, K, L, M, N constitute the membrane sector of the complex.</text>
</comment>
<dbReference type="GO" id="GO:0009060">
    <property type="term" value="P:aerobic respiration"/>
    <property type="evidence" value="ECO:0007669"/>
    <property type="project" value="TreeGrafter"/>
</dbReference>
<evidence type="ECO:0000256" key="2">
    <source>
        <dbReference type="ARBA" id="ARBA00022692"/>
    </source>
</evidence>
<keyword evidence="5" id="KW-0874">Quinone</keyword>
<feature type="transmembrane region" description="Helical" evidence="5">
    <location>
        <begin position="329"/>
        <end position="350"/>
    </location>
</feature>
<feature type="transmembrane region" description="Helical" evidence="5">
    <location>
        <begin position="6"/>
        <end position="29"/>
    </location>
</feature>